<dbReference type="RefSeq" id="WP_107010297.1">
    <property type="nucleotide sequence ID" value="NZ_JBHRSF010000082.1"/>
</dbReference>
<evidence type="ECO:0000313" key="3">
    <source>
        <dbReference type="Proteomes" id="UP000240957"/>
    </source>
</evidence>
<accession>A0A371YIL7</accession>
<reference evidence="1" key="4">
    <citation type="submission" date="2024-09" db="EMBL/GenBank/DDBJ databases">
        <authorList>
            <person name="Sun Q."/>
            <person name="Mori K."/>
        </authorList>
    </citation>
    <scope>NUCLEOTIDE SEQUENCE</scope>
    <source>
        <strain evidence="1">KCTC 62575</strain>
    </source>
</reference>
<dbReference type="Proteomes" id="UP000240957">
    <property type="component" value="Unassembled WGS sequence"/>
</dbReference>
<reference evidence="2 3" key="2">
    <citation type="submission" date="2018-08" db="EMBL/GenBank/DDBJ databases">
        <title>The draft genome of Acinetobacter sichuanensis strain WCHAc060041.</title>
        <authorList>
            <person name="Qin J."/>
            <person name="Feng Y."/>
            <person name="Zong Z."/>
        </authorList>
    </citation>
    <scope>NUCLEOTIDE SEQUENCE [LARGE SCALE GENOMIC DNA]</scope>
    <source>
        <strain evidence="2 3">WCHAc060041</strain>
    </source>
</reference>
<evidence type="ECO:0000313" key="1">
    <source>
        <dbReference type="EMBL" id="MFC2996775.1"/>
    </source>
</evidence>
<keyword evidence="4" id="KW-1185">Reference proteome</keyword>
<evidence type="ECO:0000313" key="4">
    <source>
        <dbReference type="Proteomes" id="UP001595455"/>
    </source>
</evidence>
<dbReference type="Proteomes" id="UP001595455">
    <property type="component" value="Unassembled WGS sequence"/>
</dbReference>
<dbReference type="AlphaFoldDB" id="A0A371YIL7"/>
<sequence>MQQNPKLVVKTLNNMIFNGKYVIKKIFFTILIGLSLNINVYAKDEATSSVKSLPIECRYDQAKQKHCTLFDIQKNLVISIDNGFWAMRTFPAHQPRFLQSVQIDDHPPIRSLLLNGQVKEAIEEMKQGEKITVTILDELYGIQIYTSDLTGSIVMFEQLQQAYDQF</sequence>
<dbReference type="EMBL" id="JBHRSF010000082">
    <property type="protein sequence ID" value="MFC2996775.1"/>
    <property type="molecule type" value="Genomic_DNA"/>
</dbReference>
<reference evidence="1" key="1">
    <citation type="journal article" date="2014" name="Int. J. Syst. Evol. Microbiol.">
        <title>Complete genome of a new Firmicutes species belonging to the dominant human colonic microbiota ('Ruminococcus bicirculans') reveals two chromosomes and a selective capacity to utilize plant glucans.</title>
        <authorList>
            <consortium name="NISC Comparative Sequencing Program"/>
            <person name="Wegmann U."/>
            <person name="Louis P."/>
            <person name="Goesmann A."/>
            <person name="Henrissat B."/>
            <person name="Duncan S.H."/>
            <person name="Flint H.J."/>
        </authorList>
    </citation>
    <scope>NUCLEOTIDE SEQUENCE</scope>
    <source>
        <strain evidence="1">KCTC 62575</strain>
    </source>
</reference>
<protein>
    <submittedName>
        <fullName evidence="2">Uncharacterized protein</fullName>
    </submittedName>
</protein>
<evidence type="ECO:0000313" key="2">
    <source>
        <dbReference type="EMBL" id="RFC81313.1"/>
    </source>
</evidence>
<comment type="caution">
    <text evidence="2">The sequence shown here is derived from an EMBL/GenBank/DDBJ whole genome shotgun (WGS) entry which is preliminary data.</text>
</comment>
<proteinExistence type="predicted"/>
<organism evidence="2 3">
    <name type="scientific">Acinetobacter sichuanensis</name>
    <dbReference type="NCBI Taxonomy" id="2136183"/>
    <lineage>
        <taxon>Bacteria</taxon>
        <taxon>Pseudomonadati</taxon>
        <taxon>Pseudomonadota</taxon>
        <taxon>Gammaproteobacteria</taxon>
        <taxon>Moraxellales</taxon>
        <taxon>Moraxellaceae</taxon>
        <taxon>Acinetobacter</taxon>
    </lineage>
</organism>
<name>A0A371YIL7_9GAMM</name>
<gene>
    <name evidence="1" type="ORF">ACFODO_16205</name>
    <name evidence="2" type="ORF">C9E89_022550</name>
</gene>
<dbReference type="EMBL" id="PYIX02000144">
    <property type="protein sequence ID" value="RFC81313.1"/>
    <property type="molecule type" value="Genomic_DNA"/>
</dbReference>
<reference evidence="4" key="3">
    <citation type="journal article" date="2019" name="Int. J. Syst. Evol. Microbiol.">
        <title>The Global Catalogue of Microorganisms (GCM) 10K type strain sequencing project: providing services to taxonomists for standard genome sequencing and annotation.</title>
        <authorList>
            <consortium name="The Broad Institute Genomics Platform"/>
            <consortium name="The Broad Institute Genome Sequencing Center for Infectious Disease"/>
            <person name="Wu L."/>
            <person name="Ma J."/>
        </authorList>
    </citation>
    <scope>NUCLEOTIDE SEQUENCE [LARGE SCALE GENOMIC DNA]</scope>
    <source>
        <strain evidence="4">KCTC 62575</strain>
    </source>
</reference>